<reference evidence="9" key="1">
    <citation type="journal article" date="2023" name="Mol. Phylogenet. Evol.">
        <title>Genome-scale phylogeny and comparative genomics of the fungal order Sordariales.</title>
        <authorList>
            <person name="Hensen N."/>
            <person name="Bonometti L."/>
            <person name="Westerberg I."/>
            <person name="Brannstrom I.O."/>
            <person name="Guillou S."/>
            <person name="Cros-Aarteil S."/>
            <person name="Calhoun S."/>
            <person name="Haridas S."/>
            <person name="Kuo A."/>
            <person name="Mondo S."/>
            <person name="Pangilinan J."/>
            <person name="Riley R."/>
            <person name="LaButti K."/>
            <person name="Andreopoulos B."/>
            <person name="Lipzen A."/>
            <person name="Chen C."/>
            <person name="Yan M."/>
            <person name="Daum C."/>
            <person name="Ng V."/>
            <person name="Clum A."/>
            <person name="Steindorff A."/>
            <person name="Ohm R.A."/>
            <person name="Martin F."/>
            <person name="Silar P."/>
            <person name="Natvig D.O."/>
            <person name="Lalanne C."/>
            <person name="Gautier V."/>
            <person name="Ament-Velasquez S.L."/>
            <person name="Kruys A."/>
            <person name="Hutchinson M.I."/>
            <person name="Powell A.J."/>
            <person name="Barry K."/>
            <person name="Miller A.N."/>
            <person name="Grigoriev I.V."/>
            <person name="Debuchy R."/>
            <person name="Gladieux P."/>
            <person name="Hiltunen Thoren M."/>
            <person name="Johannesson H."/>
        </authorList>
    </citation>
    <scope>NUCLEOTIDE SEQUENCE</scope>
    <source>
        <strain evidence="9">CBS 508.74</strain>
    </source>
</reference>
<evidence type="ECO:0000313" key="10">
    <source>
        <dbReference type="Proteomes" id="UP001302812"/>
    </source>
</evidence>
<accession>A0AAN6TF53</accession>
<evidence type="ECO:0000256" key="5">
    <source>
        <dbReference type="ARBA" id="ARBA00023136"/>
    </source>
</evidence>
<dbReference type="AlphaFoldDB" id="A0AAN6TF53"/>
<reference evidence="9" key="2">
    <citation type="submission" date="2023-05" db="EMBL/GenBank/DDBJ databases">
        <authorList>
            <consortium name="Lawrence Berkeley National Laboratory"/>
            <person name="Steindorff A."/>
            <person name="Hensen N."/>
            <person name="Bonometti L."/>
            <person name="Westerberg I."/>
            <person name="Brannstrom I.O."/>
            <person name="Guillou S."/>
            <person name="Cros-Aarteil S."/>
            <person name="Calhoun S."/>
            <person name="Haridas S."/>
            <person name="Kuo A."/>
            <person name="Mondo S."/>
            <person name="Pangilinan J."/>
            <person name="Riley R."/>
            <person name="Labutti K."/>
            <person name="Andreopoulos B."/>
            <person name="Lipzen A."/>
            <person name="Chen C."/>
            <person name="Yanf M."/>
            <person name="Daum C."/>
            <person name="Ng V."/>
            <person name="Clum A."/>
            <person name="Ohm R."/>
            <person name="Martin F."/>
            <person name="Silar P."/>
            <person name="Natvig D."/>
            <person name="Lalanne C."/>
            <person name="Gautier V."/>
            <person name="Ament-Velasquez S.L."/>
            <person name="Kruys A."/>
            <person name="Hutchinson M.I."/>
            <person name="Powell A.J."/>
            <person name="Barry K."/>
            <person name="Miller A.N."/>
            <person name="Grigoriev I.V."/>
            <person name="Debuchy R."/>
            <person name="Gladieux P."/>
            <person name="Thoren M.H."/>
            <person name="Johannesson H."/>
        </authorList>
    </citation>
    <scope>NUCLEOTIDE SEQUENCE</scope>
    <source>
        <strain evidence="9">CBS 508.74</strain>
    </source>
</reference>
<dbReference type="EMBL" id="MU853339">
    <property type="protein sequence ID" value="KAK4113312.1"/>
    <property type="molecule type" value="Genomic_DNA"/>
</dbReference>
<feature type="transmembrane region" description="Helical" evidence="7">
    <location>
        <begin position="405"/>
        <end position="423"/>
    </location>
</feature>
<sequence>MHQDSTSPLPPLLPNDHHAHAHDSSQPSRRSNREAHPDFEKETTTLKPGNDLDEGAEAEVYTIFSVPEKRLIVALCGLSMLFSPLTANIYFPAMDQLQADLSAGNPQLINLTITAYLVLQGIAPALFGDIADLVGRRPSFLVMFAVYTVANIGLALQHSFAALLALRMLQSLGCSATVAVSYGAIADVATAADRGGMVGVAMIATNLGPVIAPVIGGGILTAAGWRWIFWFLAVCGVVVLGLMVLLLPETARNVVGNGDVVPEAWRRPLLTVLGAVNIPKAASYRGGMRIEKTQKRIPNPLRSVRLLFHKDASVVLLLSGVFYMVYYCLQASISVLFREIYHFKDDIIGACYLAIGCGVAVGGYLNGRLLDWKYKQTAKEIGHEINRTKSDDMDNFPIEKARLRLIVWMHLVHLAVLIGYGWMLESRVHVSGPLIVSFILGLLETCLVQTYNTLLVDIFQESPSAAAASGNIVRCALSAGGIAAMEPLMRSLGIGWYFTLLATVSVLLGLVGNEVLTRKGMQWRRARRGVAEPDRGAGGDT</sequence>
<feature type="transmembrane region" description="Helical" evidence="7">
    <location>
        <begin position="312"/>
        <end position="335"/>
    </location>
</feature>
<evidence type="ECO:0000313" key="9">
    <source>
        <dbReference type="EMBL" id="KAK4113312.1"/>
    </source>
</evidence>
<dbReference type="PANTHER" id="PTHR23502">
    <property type="entry name" value="MAJOR FACILITATOR SUPERFAMILY"/>
    <property type="match status" value="1"/>
</dbReference>
<comment type="caution">
    <text evidence="9">The sequence shown here is derived from an EMBL/GenBank/DDBJ whole genome shotgun (WGS) entry which is preliminary data.</text>
</comment>
<feature type="transmembrane region" description="Helical" evidence="7">
    <location>
        <begin position="164"/>
        <end position="185"/>
    </location>
</feature>
<keyword evidence="4 7" id="KW-1133">Transmembrane helix</keyword>
<feature type="transmembrane region" description="Helical" evidence="7">
    <location>
        <begin position="140"/>
        <end position="158"/>
    </location>
</feature>
<feature type="transmembrane region" description="Helical" evidence="7">
    <location>
        <begin position="71"/>
        <end position="91"/>
    </location>
</feature>
<dbReference type="Gene3D" id="1.20.1250.20">
    <property type="entry name" value="MFS general substrate transporter like domains"/>
    <property type="match status" value="1"/>
</dbReference>
<dbReference type="PROSITE" id="PS50850">
    <property type="entry name" value="MFS"/>
    <property type="match status" value="1"/>
</dbReference>
<dbReference type="Proteomes" id="UP001302812">
    <property type="component" value="Unassembled WGS sequence"/>
</dbReference>
<evidence type="ECO:0000256" key="6">
    <source>
        <dbReference type="SAM" id="MobiDB-lite"/>
    </source>
</evidence>
<feature type="region of interest" description="Disordered" evidence="6">
    <location>
        <begin position="1"/>
        <end position="52"/>
    </location>
</feature>
<comment type="subcellular location">
    <subcellularLocation>
        <location evidence="1">Membrane</location>
        <topology evidence="1">Multi-pass membrane protein</topology>
    </subcellularLocation>
</comment>
<keyword evidence="3 7" id="KW-0812">Transmembrane</keyword>
<evidence type="ECO:0000256" key="7">
    <source>
        <dbReference type="SAM" id="Phobius"/>
    </source>
</evidence>
<feature type="transmembrane region" description="Helical" evidence="7">
    <location>
        <begin position="111"/>
        <end position="128"/>
    </location>
</feature>
<evidence type="ECO:0000259" key="8">
    <source>
        <dbReference type="PROSITE" id="PS50850"/>
    </source>
</evidence>
<dbReference type="Pfam" id="PF07690">
    <property type="entry name" value="MFS_1"/>
    <property type="match status" value="1"/>
</dbReference>
<dbReference type="FunFam" id="1.20.1720.10:FF:000009">
    <property type="entry name" value="MFS multidrug transporter"/>
    <property type="match status" value="1"/>
</dbReference>
<feature type="compositionally biased region" description="Basic and acidic residues" evidence="6">
    <location>
        <begin position="31"/>
        <end position="44"/>
    </location>
</feature>
<feature type="transmembrane region" description="Helical" evidence="7">
    <location>
        <begin position="227"/>
        <end position="247"/>
    </location>
</feature>
<evidence type="ECO:0000256" key="3">
    <source>
        <dbReference type="ARBA" id="ARBA00022692"/>
    </source>
</evidence>
<evidence type="ECO:0000256" key="4">
    <source>
        <dbReference type="ARBA" id="ARBA00022989"/>
    </source>
</evidence>
<evidence type="ECO:0000256" key="1">
    <source>
        <dbReference type="ARBA" id="ARBA00004141"/>
    </source>
</evidence>
<feature type="domain" description="Major facilitator superfamily (MFS) profile" evidence="8">
    <location>
        <begin position="72"/>
        <end position="520"/>
    </location>
</feature>
<dbReference type="GO" id="GO:0005886">
    <property type="term" value="C:plasma membrane"/>
    <property type="evidence" value="ECO:0007669"/>
    <property type="project" value="TreeGrafter"/>
</dbReference>
<evidence type="ECO:0000256" key="2">
    <source>
        <dbReference type="ARBA" id="ARBA00022448"/>
    </source>
</evidence>
<dbReference type="PANTHER" id="PTHR23502:SF151">
    <property type="entry name" value="MAJOR FACILITATOR SUPERFAMILY (MFS) PROFILE DOMAIN-CONTAINING PROTEIN"/>
    <property type="match status" value="1"/>
</dbReference>
<name>A0AAN6TF53_9PEZI</name>
<dbReference type="RefSeq" id="XP_064670882.1">
    <property type="nucleotide sequence ID" value="XM_064810303.1"/>
</dbReference>
<keyword evidence="5 7" id="KW-0472">Membrane</keyword>
<keyword evidence="2" id="KW-0813">Transport</keyword>
<feature type="transmembrane region" description="Helical" evidence="7">
    <location>
        <begin position="494"/>
        <end position="516"/>
    </location>
</feature>
<dbReference type="InterPro" id="IPR011701">
    <property type="entry name" value="MFS"/>
</dbReference>
<gene>
    <name evidence="9" type="ORF">N656DRAFT_612329</name>
</gene>
<dbReference type="InterPro" id="IPR020846">
    <property type="entry name" value="MFS_dom"/>
</dbReference>
<dbReference type="GeneID" id="89934428"/>
<protein>
    <submittedName>
        <fullName evidence="9">Multidrug resistance protein</fullName>
    </submittedName>
</protein>
<dbReference type="GO" id="GO:0022857">
    <property type="term" value="F:transmembrane transporter activity"/>
    <property type="evidence" value="ECO:0007669"/>
    <property type="project" value="InterPro"/>
</dbReference>
<dbReference type="SUPFAM" id="SSF103473">
    <property type="entry name" value="MFS general substrate transporter"/>
    <property type="match status" value="1"/>
</dbReference>
<feature type="transmembrane region" description="Helical" evidence="7">
    <location>
        <begin position="347"/>
        <end position="365"/>
    </location>
</feature>
<feature type="transmembrane region" description="Helical" evidence="7">
    <location>
        <begin position="197"/>
        <end position="221"/>
    </location>
</feature>
<dbReference type="InterPro" id="IPR036259">
    <property type="entry name" value="MFS_trans_sf"/>
</dbReference>
<proteinExistence type="predicted"/>
<keyword evidence="10" id="KW-1185">Reference proteome</keyword>
<organism evidence="9 10">
    <name type="scientific">Canariomyces notabilis</name>
    <dbReference type="NCBI Taxonomy" id="2074819"/>
    <lineage>
        <taxon>Eukaryota</taxon>
        <taxon>Fungi</taxon>
        <taxon>Dikarya</taxon>
        <taxon>Ascomycota</taxon>
        <taxon>Pezizomycotina</taxon>
        <taxon>Sordariomycetes</taxon>
        <taxon>Sordariomycetidae</taxon>
        <taxon>Sordariales</taxon>
        <taxon>Chaetomiaceae</taxon>
        <taxon>Canariomyces</taxon>
    </lineage>
</organism>